<dbReference type="InterPro" id="IPR013595">
    <property type="entry name" value="Pept_S33_TAP-like_C"/>
</dbReference>
<comment type="similarity">
    <text evidence="1">Belongs to the peptidase S33 family.</text>
</comment>
<dbReference type="PANTHER" id="PTHR43248">
    <property type="entry name" value="2-SUCCINYL-6-HYDROXY-2,4-CYCLOHEXADIENE-1-CARBOXYLATE SYNTHASE"/>
    <property type="match status" value="1"/>
</dbReference>
<dbReference type="EMBL" id="BAAAOR010000014">
    <property type="protein sequence ID" value="GAA1515314.1"/>
    <property type="molecule type" value="Genomic_DNA"/>
</dbReference>
<evidence type="ECO:0000256" key="4">
    <source>
        <dbReference type="SAM" id="MobiDB-lite"/>
    </source>
</evidence>
<sequence length="516" mass="54564">MSKRTLIVAVVTVWALVLAGAVGVGVVLLRGDDSDGKGSEEAGDTVTTKGPDGRSLEDFYDQEITWTRCGSNECGTLEVPIDYQQPGEGSIELAVERTKATGDRIGSLVVNPGGPGAPGTDTAKDADFYFADALRAAYDIVGFDPRGTGDSAPVDCLTDEALDAYVAADPDPDTPEEVKEATENSERFWTGCEARSGAVGGHVSTVEAARDMDVLRAALGEDQLDYFGFSYGTRLGATYAELFPDKVGRMALDGAVDPSLSARDGALSQAKGFETALRSYIQSCVDDGGCFLGDSVDAGLKTIKDLLAGIDAKPLETGDREGRDLTVGLAFYGLILPLYSEDNWPYLDDGLQKALKGDGSTLLLLADFYGSRENGRYTDNSLEAISVINCLDDPWSITPDEVPDNFAEFEQASPTFGDVFAWGLTACNGIPFTATDEPDLEIDGSGAAPIMVLGTTRDPATPYEEAVAMAEQLESAVLVTRDGDGHTAYNKSNSCIDDAVHAYLIDGTVPEDGLTC</sequence>
<keyword evidence="3 6" id="KW-0378">Hydrolase</keyword>
<evidence type="ECO:0000313" key="6">
    <source>
        <dbReference type="EMBL" id="GAA1515314.1"/>
    </source>
</evidence>
<dbReference type="PANTHER" id="PTHR43248:SF29">
    <property type="entry name" value="TRIPEPTIDYL AMINOPEPTIDASE"/>
    <property type="match status" value="1"/>
</dbReference>
<evidence type="ECO:0000259" key="5">
    <source>
        <dbReference type="Pfam" id="PF08386"/>
    </source>
</evidence>
<evidence type="ECO:0000256" key="2">
    <source>
        <dbReference type="ARBA" id="ARBA00022729"/>
    </source>
</evidence>
<evidence type="ECO:0000256" key="1">
    <source>
        <dbReference type="ARBA" id="ARBA00010088"/>
    </source>
</evidence>
<feature type="domain" description="Peptidase S33 tripeptidyl aminopeptidase-like C-terminal" evidence="5">
    <location>
        <begin position="413"/>
        <end position="516"/>
    </location>
</feature>
<dbReference type="RefSeq" id="WP_141005497.1">
    <property type="nucleotide sequence ID" value="NZ_BAAAOR010000014.1"/>
</dbReference>
<dbReference type="Pfam" id="PF08386">
    <property type="entry name" value="Abhydrolase_4"/>
    <property type="match status" value="1"/>
</dbReference>
<reference evidence="6 7" key="1">
    <citation type="journal article" date="2019" name="Int. J. Syst. Evol. Microbiol.">
        <title>The Global Catalogue of Microorganisms (GCM) 10K type strain sequencing project: providing services to taxonomists for standard genome sequencing and annotation.</title>
        <authorList>
            <consortium name="The Broad Institute Genomics Platform"/>
            <consortium name="The Broad Institute Genome Sequencing Center for Infectious Disease"/>
            <person name="Wu L."/>
            <person name="Ma J."/>
        </authorList>
    </citation>
    <scope>NUCLEOTIDE SEQUENCE [LARGE SCALE GENOMIC DNA]</scope>
    <source>
        <strain evidence="6 7">JCM 14942</strain>
    </source>
</reference>
<dbReference type="SUPFAM" id="SSF53474">
    <property type="entry name" value="alpha/beta-Hydrolases"/>
    <property type="match status" value="1"/>
</dbReference>
<keyword evidence="2" id="KW-0732">Signal</keyword>
<dbReference type="InterPro" id="IPR051601">
    <property type="entry name" value="Serine_prot/Carboxylest_S33"/>
</dbReference>
<dbReference type="Proteomes" id="UP001500842">
    <property type="component" value="Unassembled WGS sequence"/>
</dbReference>
<accession>A0ABN2AB89</accession>
<feature type="region of interest" description="Disordered" evidence="4">
    <location>
        <begin position="33"/>
        <end position="54"/>
    </location>
</feature>
<dbReference type="InterPro" id="IPR029058">
    <property type="entry name" value="AB_hydrolase_fold"/>
</dbReference>
<name>A0ABN2AB89_9ACTN</name>
<organism evidence="6 7">
    <name type="scientific">Nocardioides humi</name>
    <dbReference type="NCBI Taxonomy" id="449461"/>
    <lineage>
        <taxon>Bacteria</taxon>
        <taxon>Bacillati</taxon>
        <taxon>Actinomycetota</taxon>
        <taxon>Actinomycetes</taxon>
        <taxon>Propionibacteriales</taxon>
        <taxon>Nocardioidaceae</taxon>
        <taxon>Nocardioides</taxon>
    </lineage>
</organism>
<protein>
    <submittedName>
        <fullName evidence="6">Alpha/beta hydrolase</fullName>
    </submittedName>
</protein>
<proteinExistence type="inferred from homology"/>
<dbReference type="Gene3D" id="3.40.50.1820">
    <property type="entry name" value="alpha/beta hydrolase"/>
    <property type="match status" value="1"/>
</dbReference>
<gene>
    <name evidence="6" type="ORF">GCM10009788_19600</name>
</gene>
<keyword evidence="7" id="KW-1185">Reference proteome</keyword>
<comment type="caution">
    <text evidence="6">The sequence shown here is derived from an EMBL/GenBank/DDBJ whole genome shotgun (WGS) entry which is preliminary data.</text>
</comment>
<evidence type="ECO:0000313" key="7">
    <source>
        <dbReference type="Proteomes" id="UP001500842"/>
    </source>
</evidence>
<dbReference type="GO" id="GO:0016787">
    <property type="term" value="F:hydrolase activity"/>
    <property type="evidence" value="ECO:0007669"/>
    <property type="project" value="UniProtKB-KW"/>
</dbReference>
<evidence type="ECO:0000256" key="3">
    <source>
        <dbReference type="ARBA" id="ARBA00022801"/>
    </source>
</evidence>